<reference evidence="1" key="1">
    <citation type="submission" date="2022-07" db="EMBL/GenBank/DDBJ databases">
        <title>Phylogenomic reconstructions and comparative analyses of Kickxellomycotina fungi.</title>
        <authorList>
            <person name="Reynolds N.K."/>
            <person name="Stajich J.E."/>
            <person name="Barry K."/>
            <person name="Grigoriev I.V."/>
            <person name="Crous P."/>
            <person name="Smith M.E."/>
        </authorList>
    </citation>
    <scope>NUCLEOTIDE SEQUENCE</scope>
    <source>
        <strain evidence="1">RSA 567</strain>
    </source>
</reference>
<dbReference type="Proteomes" id="UP001151582">
    <property type="component" value="Unassembled WGS sequence"/>
</dbReference>
<dbReference type="SUPFAM" id="SSF54556">
    <property type="entry name" value="Chitinase insertion domain"/>
    <property type="match status" value="1"/>
</dbReference>
<name>A0A9W8B2A5_9FUNG</name>
<dbReference type="AlphaFoldDB" id="A0A9W8B2A5"/>
<proteinExistence type="predicted"/>
<keyword evidence="2" id="KW-1185">Reference proteome</keyword>
<feature type="non-terminal residue" evidence="1">
    <location>
        <position position="78"/>
    </location>
</feature>
<feature type="non-terminal residue" evidence="1">
    <location>
        <position position="1"/>
    </location>
</feature>
<evidence type="ECO:0000313" key="2">
    <source>
        <dbReference type="Proteomes" id="UP001151582"/>
    </source>
</evidence>
<gene>
    <name evidence="1" type="ORF">H4R34_005770</name>
</gene>
<comment type="caution">
    <text evidence="1">The sequence shown here is derived from an EMBL/GenBank/DDBJ whole genome shotgun (WGS) entry which is preliminary data.</text>
</comment>
<dbReference type="InterPro" id="IPR029070">
    <property type="entry name" value="Chitinase_insertion_sf"/>
</dbReference>
<organism evidence="1 2">
    <name type="scientific">Dimargaris verticillata</name>
    <dbReference type="NCBI Taxonomy" id="2761393"/>
    <lineage>
        <taxon>Eukaryota</taxon>
        <taxon>Fungi</taxon>
        <taxon>Fungi incertae sedis</taxon>
        <taxon>Zoopagomycota</taxon>
        <taxon>Kickxellomycotina</taxon>
        <taxon>Dimargaritomycetes</taxon>
        <taxon>Dimargaritales</taxon>
        <taxon>Dimargaritaceae</taxon>
        <taxon>Dimargaris</taxon>
    </lineage>
</organism>
<dbReference type="EMBL" id="JANBQB010001405">
    <property type="protein sequence ID" value="KAJ1971356.1"/>
    <property type="molecule type" value="Genomic_DNA"/>
</dbReference>
<sequence length="78" mass="9264">LIPKPQYNGIISYKRRLTEQDEMQAWIDLRTNGMLKGPMSAGQDWKRNWDRDSQTPWLYNSQTDVFITYEDPKSLKAK</sequence>
<evidence type="ECO:0000313" key="1">
    <source>
        <dbReference type="EMBL" id="KAJ1971356.1"/>
    </source>
</evidence>
<accession>A0A9W8B2A5</accession>
<dbReference type="Gene3D" id="3.10.50.10">
    <property type="match status" value="1"/>
</dbReference>
<dbReference type="OrthoDB" id="76388at2759"/>
<protein>
    <submittedName>
        <fullName evidence="1">Uncharacterized protein</fullName>
    </submittedName>
</protein>